<dbReference type="EMBL" id="AMQM01000037">
    <property type="status" value="NOT_ANNOTATED_CDS"/>
    <property type="molecule type" value="Genomic_DNA"/>
</dbReference>
<proteinExistence type="predicted"/>
<organism evidence="3 4">
    <name type="scientific">Helobdella robusta</name>
    <name type="common">Californian leech</name>
    <dbReference type="NCBI Taxonomy" id="6412"/>
    <lineage>
        <taxon>Eukaryota</taxon>
        <taxon>Metazoa</taxon>
        <taxon>Spiralia</taxon>
        <taxon>Lophotrochozoa</taxon>
        <taxon>Annelida</taxon>
        <taxon>Clitellata</taxon>
        <taxon>Hirudinea</taxon>
        <taxon>Rhynchobdellida</taxon>
        <taxon>Glossiphoniidae</taxon>
        <taxon>Helobdella</taxon>
    </lineage>
</organism>
<keyword evidence="4" id="KW-1185">Reference proteome</keyword>
<name>T1EMS5_HELRO</name>
<feature type="region of interest" description="Disordered" evidence="1">
    <location>
        <begin position="83"/>
        <end position="108"/>
    </location>
</feature>
<sequence length="209" mass="23097">MPLNGADDNNMQILKNHPPSGQYISLKYAIKGVCKQEDCADEEDGHVNNANNVGVGDFDVGSVVVAVGGDDVAITEDDLAGVENEKNEPVKDQTASKMSSGEKGSEIEREYAPRRKFNLRRYADELSNVTRCTSDNLVEHLKLIGVEVISGFPVLKKSFNDRPQANKFSSLTEDVESWPEHVRISHWSFLQKSRKDNSSDNKTKESSGP</sequence>
<dbReference type="Proteomes" id="UP000015101">
    <property type="component" value="Unassembled WGS sequence"/>
</dbReference>
<accession>T1EMS5</accession>
<dbReference type="RefSeq" id="XP_009008752.1">
    <property type="nucleotide sequence ID" value="XM_009010504.1"/>
</dbReference>
<dbReference type="AlphaFoldDB" id="T1EMS5"/>
<evidence type="ECO:0000256" key="1">
    <source>
        <dbReference type="SAM" id="MobiDB-lite"/>
    </source>
</evidence>
<reference evidence="4" key="1">
    <citation type="submission" date="2012-12" db="EMBL/GenBank/DDBJ databases">
        <authorList>
            <person name="Hellsten U."/>
            <person name="Grimwood J."/>
            <person name="Chapman J.A."/>
            <person name="Shapiro H."/>
            <person name="Aerts A."/>
            <person name="Otillar R.P."/>
            <person name="Terry A.Y."/>
            <person name="Boore J.L."/>
            <person name="Simakov O."/>
            <person name="Marletaz F."/>
            <person name="Cho S.-J."/>
            <person name="Edsinger-Gonzales E."/>
            <person name="Havlak P."/>
            <person name="Kuo D.-H."/>
            <person name="Larsson T."/>
            <person name="Lv J."/>
            <person name="Arendt D."/>
            <person name="Savage R."/>
            <person name="Osoegawa K."/>
            <person name="de Jong P."/>
            <person name="Lindberg D.R."/>
            <person name="Seaver E.C."/>
            <person name="Weisblat D.A."/>
            <person name="Putnam N.H."/>
            <person name="Grigoriev I.V."/>
            <person name="Rokhsar D.S."/>
        </authorList>
    </citation>
    <scope>NUCLEOTIDE SEQUENCE</scope>
</reference>
<reference evidence="3" key="3">
    <citation type="submission" date="2015-06" db="UniProtKB">
        <authorList>
            <consortium name="EnsemblMetazoa"/>
        </authorList>
    </citation>
    <scope>IDENTIFICATION</scope>
</reference>
<gene>
    <name evidence="3" type="primary">20197875</name>
    <name evidence="2" type="ORF">HELRODRAFT_158439</name>
</gene>
<protein>
    <submittedName>
        <fullName evidence="2 3">Uncharacterized protein</fullName>
    </submittedName>
</protein>
<dbReference type="HOGENOM" id="CLU_1316677_0_0_1"/>
<evidence type="ECO:0000313" key="3">
    <source>
        <dbReference type="EnsemblMetazoa" id="HelroP158439"/>
    </source>
</evidence>
<dbReference type="GeneID" id="20197875"/>
<evidence type="ECO:0000313" key="4">
    <source>
        <dbReference type="Proteomes" id="UP000015101"/>
    </source>
</evidence>
<dbReference type="EnsemblMetazoa" id="HelroT158439">
    <property type="protein sequence ID" value="HelroP158439"/>
    <property type="gene ID" value="HelroG158439"/>
</dbReference>
<dbReference type="InParanoid" id="T1EMS5"/>
<dbReference type="KEGG" id="hro:HELRODRAFT_158439"/>
<dbReference type="EMBL" id="KB095811">
    <property type="protein sequence ID" value="ESO12032.1"/>
    <property type="molecule type" value="Genomic_DNA"/>
</dbReference>
<reference evidence="2 4" key="2">
    <citation type="journal article" date="2013" name="Nature">
        <title>Insights into bilaterian evolution from three spiralian genomes.</title>
        <authorList>
            <person name="Simakov O."/>
            <person name="Marletaz F."/>
            <person name="Cho S.J."/>
            <person name="Edsinger-Gonzales E."/>
            <person name="Havlak P."/>
            <person name="Hellsten U."/>
            <person name="Kuo D.H."/>
            <person name="Larsson T."/>
            <person name="Lv J."/>
            <person name="Arendt D."/>
            <person name="Savage R."/>
            <person name="Osoegawa K."/>
            <person name="de Jong P."/>
            <person name="Grimwood J."/>
            <person name="Chapman J.A."/>
            <person name="Shapiro H."/>
            <person name="Aerts A."/>
            <person name="Otillar R.P."/>
            <person name="Terry A.Y."/>
            <person name="Boore J.L."/>
            <person name="Grigoriev I.V."/>
            <person name="Lindberg D.R."/>
            <person name="Seaver E.C."/>
            <person name="Weisblat D.A."/>
            <person name="Putnam N.H."/>
            <person name="Rokhsar D.S."/>
        </authorList>
    </citation>
    <scope>NUCLEOTIDE SEQUENCE</scope>
</reference>
<evidence type="ECO:0000313" key="2">
    <source>
        <dbReference type="EMBL" id="ESO12032.1"/>
    </source>
</evidence>
<dbReference type="CTD" id="20197875"/>